<reference evidence="2" key="1">
    <citation type="journal article" date="2023" name="PLoS Negl. Trop. Dis.">
        <title>A genome sequence for Biomphalaria pfeifferi, the major vector snail for the human-infecting parasite Schistosoma mansoni.</title>
        <authorList>
            <person name="Bu L."/>
            <person name="Lu L."/>
            <person name="Laidemitt M.R."/>
            <person name="Zhang S.M."/>
            <person name="Mutuku M."/>
            <person name="Mkoji G."/>
            <person name="Steinauer M."/>
            <person name="Loker E.S."/>
        </authorList>
    </citation>
    <scope>NUCLEOTIDE SEQUENCE</scope>
    <source>
        <strain evidence="2">KasaAsao</strain>
    </source>
</reference>
<organism evidence="2 3">
    <name type="scientific">Biomphalaria pfeifferi</name>
    <name type="common">Bloodfluke planorb</name>
    <name type="synonym">Freshwater snail</name>
    <dbReference type="NCBI Taxonomy" id="112525"/>
    <lineage>
        <taxon>Eukaryota</taxon>
        <taxon>Metazoa</taxon>
        <taxon>Spiralia</taxon>
        <taxon>Lophotrochozoa</taxon>
        <taxon>Mollusca</taxon>
        <taxon>Gastropoda</taxon>
        <taxon>Heterobranchia</taxon>
        <taxon>Euthyneura</taxon>
        <taxon>Panpulmonata</taxon>
        <taxon>Hygrophila</taxon>
        <taxon>Lymnaeoidea</taxon>
        <taxon>Planorbidae</taxon>
        <taxon>Biomphalaria</taxon>
    </lineage>
</organism>
<feature type="compositionally biased region" description="Basic and acidic residues" evidence="1">
    <location>
        <begin position="468"/>
        <end position="486"/>
    </location>
</feature>
<dbReference type="Proteomes" id="UP001233172">
    <property type="component" value="Unassembled WGS sequence"/>
</dbReference>
<feature type="non-terminal residue" evidence="2">
    <location>
        <position position="542"/>
    </location>
</feature>
<evidence type="ECO:0000313" key="2">
    <source>
        <dbReference type="EMBL" id="KAK0067523.1"/>
    </source>
</evidence>
<dbReference type="AlphaFoldDB" id="A0AAD8C888"/>
<sequence>LPGDEPILRKRKNRQKLGEVVDTLLPPEHKAARRIIRRSQKRHPGMAGKNNLTLYERIMAYRQLKTTGSSGSADSELGAIHPQTNAGPGSAEDQKTLERSDTGWGSVDISLYTGRRDEDEERRTPTPPPTLALDVSKIKKQRSGLGIWTRRNTTPKCGQPRKGRQAYVYSTEFCSGERTLHKHQSLTCLSHSEPEQSNPDATCDVPTTPQLPDIISVEVKVSAIEHDFRHIKLAARTDVGELAAQSSAQDDNYDDETSTKKQNAILNYAENEKRISSVKSDVIRKSKLIKPYSESREESLQCPNRNRTINSNEVDFLQKEKEGITFEERAPRCLTECSLMYTNAICNEVDTPKMSTETRLADSPSHYLRNVSVESEGEAPSANLMDEARTQSASYSSESPILRLQSLKPAYSEFPEIIDVSRRHVKYVCLVRSKSEGNWALSGNLPGQRANEHIDKDAIEEAESISTEVRKGAGQDDQTSSDHDNLTTRGRMRRRHNLGWDSKKKRSESVEVRRSTLELDLAQKVILRKRVLDSLTPEERIN</sequence>
<reference evidence="2" key="2">
    <citation type="submission" date="2023-04" db="EMBL/GenBank/DDBJ databases">
        <authorList>
            <person name="Bu L."/>
            <person name="Lu L."/>
            <person name="Laidemitt M.R."/>
            <person name="Zhang S.M."/>
            <person name="Mutuku M."/>
            <person name="Mkoji G."/>
            <person name="Steinauer M."/>
            <person name="Loker E.S."/>
        </authorList>
    </citation>
    <scope>NUCLEOTIDE SEQUENCE</scope>
    <source>
        <strain evidence="2">KasaAsao</strain>
        <tissue evidence="2">Whole Snail</tissue>
    </source>
</reference>
<feature type="region of interest" description="Disordered" evidence="1">
    <location>
        <begin position="113"/>
        <end position="132"/>
    </location>
</feature>
<accession>A0AAD8C888</accession>
<evidence type="ECO:0000313" key="3">
    <source>
        <dbReference type="Proteomes" id="UP001233172"/>
    </source>
</evidence>
<evidence type="ECO:0000256" key="1">
    <source>
        <dbReference type="SAM" id="MobiDB-lite"/>
    </source>
</evidence>
<comment type="caution">
    <text evidence="2">The sequence shown here is derived from an EMBL/GenBank/DDBJ whole genome shotgun (WGS) entry which is preliminary data.</text>
</comment>
<feature type="compositionally biased region" description="Basic and acidic residues" evidence="1">
    <location>
        <begin position="114"/>
        <end position="124"/>
    </location>
</feature>
<keyword evidence="3" id="KW-1185">Reference proteome</keyword>
<protein>
    <submittedName>
        <fullName evidence="2">Trichohyalin</fullName>
    </submittedName>
</protein>
<feature type="region of interest" description="Disordered" evidence="1">
    <location>
        <begin position="466"/>
        <end position="505"/>
    </location>
</feature>
<dbReference type="EMBL" id="JASAOG010000007">
    <property type="protein sequence ID" value="KAK0067523.1"/>
    <property type="molecule type" value="Genomic_DNA"/>
</dbReference>
<gene>
    <name evidence="2" type="ORF">Bpfe_003030</name>
</gene>
<feature type="compositionally biased region" description="Basic and acidic residues" evidence="1">
    <location>
        <begin position="92"/>
        <end position="101"/>
    </location>
</feature>
<name>A0AAD8C888_BIOPF</name>
<feature type="region of interest" description="Disordered" evidence="1">
    <location>
        <begin position="66"/>
        <end position="108"/>
    </location>
</feature>
<proteinExistence type="predicted"/>